<protein>
    <submittedName>
        <fullName evidence="2">Uncharacterized protein</fullName>
    </submittedName>
</protein>
<keyword evidence="1" id="KW-1133">Transmembrane helix</keyword>
<gene>
    <name evidence="2" type="ORF">SAMN05660206_101289</name>
</gene>
<name>A0A1I6P5B7_9SPHI</name>
<evidence type="ECO:0000313" key="3">
    <source>
        <dbReference type="Proteomes" id="UP000198785"/>
    </source>
</evidence>
<dbReference type="STRING" id="683125.SAMN05660206_101289"/>
<dbReference type="EMBL" id="FOZZ01000001">
    <property type="protein sequence ID" value="SFS35382.1"/>
    <property type="molecule type" value="Genomic_DNA"/>
</dbReference>
<accession>A0A1I6P5B7</accession>
<evidence type="ECO:0000256" key="1">
    <source>
        <dbReference type="SAM" id="Phobius"/>
    </source>
</evidence>
<evidence type="ECO:0000313" key="2">
    <source>
        <dbReference type="EMBL" id="SFS35382.1"/>
    </source>
</evidence>
<reference evidence="2 3" key="1">
    <citation type="submission" date="2016-10" db="EMBL/GenBank/DDBJ databases">
        <authorList>
            <person name="de Groot N.N."/>
        </authorList>
    </citation>
    <scope>NUCLEOTIDE SEQUENCE [LARGE SCALE GENOMIC DNA]</scope>
    <source>
        <strain evidence="2 3">DSM 22789</strain>
    </source>
</reference>
<dbReference type="Proteomes" id="UP000198785">
    <property type="component" value="Unassembled WGS sequence"/>
</dbReference>
<proteinExistence type="predicted"/>
<keyword evidence="1" id="KW-0472">Membrane</keyword>
<organism evidence="2 3">
    <name type="scientific">Sphingobacterium wenxiniae</name>
    <dbReference type="NCBI Taxonomy" id="683125"/>
    <lineage>
        <taxon>Bacteria</taxon>
        <taxon>Pseudomonadati</taxon>
        <taxon>Bacteroidota</taxon>
        <taxon>Sphingobacteriia</taxon>
        <taxon>Sphingobacteriales</taxon>
        <taxon>Sphingobacteriaceae</taxon>
        <taxon>Sphingobacterium</taxon>
    </lineage>
</organism>
<sequence>MFLITAVHTTKVKPDYDNSMSTENVYISLFLLTLFSPMATPLLPRKDIDWSNLHFAGTLFNLPLSQQNRK</sequence>
<feature type="transmembrane region" description="Helical" evidence="1">
    <location>
        <begin position="25"/>
        <end position="43"/>
    </location>
</feature>
<keyword evidence="1" id="KW-0812">Transmembrane</keyword>
<dbReference type="AlphaFoldDB" id="A0A1I6P5B7"/>
<keyword evidence="3" id="KW-1185">Reference proteome</keyword>